<evidence type="ECO:0000313" key="2">
    <source>
        <dbReference type="EMBL" id="EPS35143.1"/>
    </source>
</evidence>
<sequence>MQISKIVSVLAVFAATTFAIPMDPNYQPEIAARAVPVFGSGINGMPMPATGTALKAEVIKMRPPNLPSSIRNGMSGLPQSTWNQALALEKQALAKTQSGSTDKTLGYQLINMWSLMMKGQSPDFKNLSSKPPAIPM</sequence>
<proteinExistence type="predicted"/>
<protein>
    <submittedName>
        <fullName evidence="2">Uncharacterized protein</fullName>
    </submittedName>
</protein>
<evidence type="ECO:0000256" key="1">
    <source>
        <dbReference type="SAM" id="SignalP"/>
    </source>
</evidence>
<accession>S8B803</accession>
<dbReference type="EMBL" id="AQGS01001233">
    <property type="protein sequence ID" value="EPS35143.1"/>
    <property type="molecule type" value="Genomic_DNA"/>
</dbReference>
<dbReference type="Proteomes" id="UP000015100">
    <property type="component" value="Unassembled WGS sequence"/>
</dbReference>
<dbReference type="AlphaFoldDB" id="S8B803"/>
<organism evidence="2 3">
    <name type="scientific">Dactylellina haptotyla (strain CBS 200.50)</name>
    <name type="common">Nematode-trapping fungus</name>
    <name type="synonym">Monacrosporium haptotylum</name>
    <dbReference type="NCBI Taxonomy" id="1284197"/>
    <lineage>
        <taxon>Eukaryota</taxon>
        <taxon>Fungi</taxon>
        <taxon>Dikarya</taxon>
        <taxon>Ascomycota</taxon>
        <taxon>Pezizomycotina</taxon>
        <taxon>Orbiliomycetes</taxon>
        <taxon>Orbiliales</taxon>
        <taxon>Orbiliaceae</taxon>
        <taxon>Dactylellina</taxon>
    </lineage>
</organism>
<gene>
    <name evidence="2" type="ORF">H072_11551</name>
</gene>
<reference evidence="2 3" key="1">
    <citation type="journal article" date="2013" name="PLoS Genet.">
        <title>Genomic mechanisms accounting for the adaptation to parasitism in nematode-trapping fungi.</title>
        <authorList>
            <person name="Meerupati T."/>
            <person name="Andersson K.M."/>
            <person name="Friman E."/>
            <person name="Kumar D."/>
            <person name="Tunlid A."/>
            <person name="Ahren D."/>
        </authorList>
    </citation>
    <scope>NUCLEOTIDE SEQUENCE [LARGE SCALE GENOMIC DNA]</scope>
    <source>
        <strain evidence="2 3">CBS 200.50</strain>
    </source>
</reference>
<comment type="caution">
    <text evidence="2">The sequence shown here is derived from an EMBL/GenBank/DDBJ whole genome shotgun (WGS) entry which is preliminary data.</text>
</comment>
<keyword evidence="1" id="KW-0732">Signal</keyword>
<keyword evidence="3" id="KW-1185">Reference proteome</keyword>
<feature type="signal peptide" evidence="1">
    <location>
        <begin position="1"/>
        <end position="19"/>
    </location>
</feature>
<dbReference type="HOGENOM" id="CLU_1875362_0_0_1"/>
<evidence type="ECO:0000313" key="3">
    <source>
        <dbReference type="Proteomes" id="UP000015100"/>
    </source>
</evidence>
<feature type="chain" id="PRO_5004561029" evidence="1">
    <location>
        <begin position="20"/>
        <end position="136"/>
    </location>
</feature>
<name>S8B803_DACHA</name>
<reference evidence="3" key="2">
    <citation type="submission" date="2013-04" db="EMBL/GenBank/DDBJ databases">
        <title>Genomic mechanisms accounting for the adaptation to parasitism in nematode-trapping fungi.</title>
        <authorList>
            <person name="Ahren D.G."/>
        </authorList>
    </citation>
    <scope>NUCLEOTIDE SEQUENCE [LARGE SCALE GENOMIC DNA]</scope>
    <source>
        <strain evidence="3">CBS 200.50</strain>
    </source>
</reference>